<sequence length="50" mass="6023">MPHLSPMNWILTPIVLWLTLMLYLSSSWWSQSFTFPSSNFYSPKATNWKW</sequence>
<keyword evidence="1" id="KW-0812">Transmembrane</keyword>
<reference evidence="2" key="2">
    <citation type="submission" date="2019-08" db="EMBL/GenBank/DDBJ databases">
        <authorList>
            <person name="Wang Z.Z."/>
            <person name="Zheng F.F."/>
        </authorList>
    </citation>
    <scope>NUCLEOTIDE SEQUENCE</scope>
</reference>
<protein>
    <submittedName>
        <fullName evidence="2">ATP synthase F0 subunit 8</fullName>
    </submittedName>
</protein>
<feature type="transmembrane region" description="Helical" evidence="1">
    <location>
        <begin position="6"/>
        <end position="24"/>
    </location>
</feature>
<gene>
    <name evidence="2" type="primary">atp8</name>
</gene>
<dbReference type="RefSeq" id="YP_009747383.1">
    <property type="nucleotide sequence ID" value="NC_046790.1"/>
</dbReference>
<accession>A0A6G7IXR7</accession>
<dbReference type="EMBL" id="MN334532">
    <property type="protein sequence ID" value="QII43114.1"/>
    <property type="molecule type" value="Genomic_DNA"/>
</dbReference>
<dbReference type="AlphaFoldDB" id="A0A6G7IXR7"/>
<keyword evidence="2" id="KW-0496">Mitochondrion</keyword>
<keyword evidence="1" id="KW-0472">Membrane</keyword>
<reference evidence="2" key="1">
    <citation type="journal article" date="2019" name="Mitochondrial DNA Part B Resour">
        <title>First report of the complete mitochondrial genome and phylogenetic analysis of Aphrodita australis (Aphroditidae, Annelida).</title>
        <authorList>
            <person name="Wang Z."/>
            <person name="Li X."/>
            <person name="Xu Z."/>
            <person name="Liu H."/>
            <person name="Wang Y."/>
            <person name="Zheng F."/>
        </authorList>
    </citation>
    <scope>NUCLEOTIDE SEQUENCE</scope>
</reference>
<keyword evidence="1" id="KW-1133">Transmembrane helix</keyword>
<name>A0A6G7IXR7_9ANNE</name>
<evidence type="ECO:0000313" key="2">
    <source>
        <dbReference type="EMBL" id="QII43114.1"/>
    </source>
</evidence>
<organism evidence="2">
    <name type="scientific">Aphrodita australis</name>
    <dbReference type="NCBI Taxonomy" id="2715517"/>
    <lineage>
        <taxon>Eukaryota</taxon>
        <taxon>Metazoa</taxon>
        <taxon>Spiralia</taxon>
        <taxon>Lophotrochozoa</taxon>
        <taxon>Annelida</taxon>
        <taxon>Polychaeta</taxon>
        <taxon>Errantia</taxon>
        <taxon>Phyllodocida</taxon>
        <taxon>Aphroditidae</taxon>
        <taxon>Aphrodita</taxon>
    </lineage>
</organism>
<dbReference type="GeneID" id="54101493"/>
<geneLocation type="mitochondrion" evidence="2"/>
<proteinExistence type="predicted"/>
<evidence type="ECO:0000256" key="1">
    <source>
        <dbReference type="SAM" id="Phobius"/>
    </source>
</evidence>